<organism evidence="3 4">
    <name type="scientific">Anaerohalosphaera lusitana</name>
    <dbReference type="NCBI Taxonomy" id="1936003"/>
    <lineage>
        <taxon>Bacteria</taxon>
        <taxon>Pseudomonadati</taxon>
        <taxon>Planctomycetota</taxon>
        <taxon>Phycisphaerae</taxon>
        <taxon>Sedimentisphaerales</taxon>
        <taxon>Anaerohalosphaeraceae</taxon>
        <taxon>Anaerohalosphaera</taxon>
    </lineage>
</organism>
<dbReference type="InterPro" id="IPR035423">
    <property type="entry name" value="M60-like_N"/>
</dbReference>
<dbReference type="Pfam" id="PF17291">
    <property type="entry name" value="M60-like_N"/>
    <property type="match status" value="1"/>
</dbReference>
<gene>
    <name evidence="3" type="ORF">STSP2_01187</name>
</gene>
<dbReference type="KEGG" id="alus:STSP2_01187"/>
<dbReference type="PANTHER" id="PTHR15730">
    <property type="entry name" value="EXPERIMENTAL AUTOIMMUNE PROSTATITIS ANTIGEN 2-RELATED"/>
    <property type="match status" value="1"/>
</dbReference>
<dbReference type="PANTHER" id="PTHR15730:SF5">
    <property type="entry name" value="SI:CH211-210B2.2-RELATED"/>
    <property type="match status" value="1"/>
</dbReference>
<accession>A0A1U9NJC3</accession>
<keyword evidence="4" id="KW-1185">Reference proteome</keyword>
<name>A0A1U9NJC3_9BACT</name>
<dbReference type="PROSITE" id="PS51723">
    <property type="entry name" value="PEPTIDASE_M60"/>
    <property type="match status" value="1"/>
</dbReference>
<proteinExistence type="predicted"/>
<dbReference type="InterPro" id="IPR031161">
    <property type="entry name" value="Peptidase_M60_dom"/>
</dbReference>
<evidence type="ECO:0000313" key="3">
    <source>
        <dbReference type="EMBL" id="AQT68033.1"/>
    </source>
</evidence>
<feature type="domain" description="Peptidase M60" evidence="2">
    <location>
        <begin position="182"/>
        <end position="483"/>
    </location>
</feature>
<dbReference type="EMBL" id="CP019791">
    <property type="protein sequence ID" value="AQT68033.1"/>
    <property type="molecule type" value="Genomic_DNA"/>
</dbReference>
<dbReference type="GO" id="GO:0005886">
    <property type="term" value="C:plasma membrane"/>
    <property type="evidence" value="ECO:0007669"/>
    <property type="project" value="TreeGrafter"/>
</dbReference>
<dbReference type="Gene3D" id="1.10.390.30">
    <property type="entry name" value="Peptidase M60, enhancin-like domain 3"/>
    <property type="match status" value="1"/>
</dbReference>
<dbReference type="GO" id="GO:0090314">
    <property type="term" value="P:positive regulation of protein targeting to membrane"/>
    <property type="evidence" value="ECO:0007669"/>
    <property type="project" value="TreeGrafter"/>
</dbReference>
<feature type="coiled-coil region" evidence="1">
    <location>
        <begin position="44"/>
        <end position="78"/>
    </location>
</feature>
<dbReference type="Pfam" id="PF13402">
    <property type="entry name" value="Peptidase_M60"/>
    <property type="match status" value="1"/>
</dbReference>
<keyword evidence="1" id="KW-0175">Coiled coil</keyword>
<evidence type="ECO:0000256" key="1">
    <source>
        <dbReference type="SAM" id="Coils"/>
    </source>
</evidence>
<dbReference type="GO" id="GO:0044325">
    <property type="term" value="F:transmembrane transporter binding"/>
    <property type="evidence" value="ECO:0007669"/>
    <property type="project" value="TreeGrafter"/>
</dbReference>
<dbReference type="Gene3D" id="3.40.390.80">
    <property type="entry name" value="Peptidase M60, enhancin-like domain 2"/>
    <property type="match status" value="1"/>
</dbReference>
<sequence length="568" mass="62337" precursor="true">MGEKMGRRVMVLVVVWVCTVFAGANSLGAEEAAKDEVAAKAAAKEKVTKKLDEAIAKAKEAAELAEEARKAAGEAVKEADGVLGRRELGRKMRELGEVLDVEKYPTPGEPLRKNRDGLDFSLFQSELWGLSRVEADKVEKHPAADGFPGSVPADAKRVSKTVRVEAGGEGWRPTIGWARNRYDWVSTGLYAAPGELVTVKVGDGAMTEGWRVRIGCHSDRLWGKNTLRRAPSITRAFEIKGTETKAANAFGGLVYIEVPAGAEAGSAYVTIEGAVEAPLFVLGQMSDEDWQAECEKAGPWAELASEKLIVTVPTKIAKQVDNPTALMRTWDDVMDACADLLGVGRERARPERIVMDTQISAGYLHAGYPIMGPLSLAEELVDRDYILGKTGESAWGFFHEIGHNHQYGEWTFGGTIEVTVNLFSLYQIEQVCGEESNKHGGVDPEGRKKKLAKYLADGSKFETWKKDPFLALYMYSQVQEEFGWEAFTDVFAEYRAAGKDELPKDDAAKRDQWMVRLSQRIGRNLGPFFDAWGVPVSADAKAKVADLEEWMPKDWPGKAQAAKAGEAK</sequence>
<protein>
    <recommendedName>
        <fullName evidence="2">Peptidase M60 domain-containing protein</fullName>
    </recommendedName>
</protein>
<dbReference type="SMART" id="SM01276">
    <property type="entry name" value="M60-like"/>
    <property type="match status" value="1"/>
</dbReference>
<evidence type="ECO:0000259" key="2">
    <source>
        <dbReference type="PROSITE" id="PS51723"/>
    </source>
</evidence>
<dbReference type="InterPro" id="IPR042279">
    <property type="entry name" value="Pep_M60_3"/>
</dbReference>
<dbReference type="AlphaFoldDB" id="A0A1U9NJC3"/>
<dbReference type="InterPro" id="IPR051244">
    <property type="entry name" value="TCAF"/>
</dbReference>
<dbReference type="Proteomes" id="UP000189674">
    <property type="component" value="Chromosome"/>
</dbReference>
<dbReference type="Gene3D" id="2.60.120.1250">
    <property type="entry name" value="Peptidase M60, enhancin-like domain 1"/>
    <property type="match status" value="1"/>
</dbReference>
<reference evidence="4" key="1">
    <citation type="submission" date="2017-02" db="EMBL/GenBank/DDBJ databases">
        <title>Comparative genomics and description of representatives of a novel lineage of planctomycetes thriving in anoxic sediments.</title>
        <authorList>
            <person name="Spring S."/>
            <person name="Bunk B."/>
            <person name="Sproer C."/>
        </authorList>
    </citation>
    <scope>NUCLEOTIDE SEQUENCE [LARGE SCALE GENOMIC DNA]</scope>
    <source>
        <strain evidence="4">ST-NAGAB-D1</strain>
    </source>
</reference>
<evidence type="ECO:0000313" key="4">
    <source>
        <dbReference type="Proteomes" id="UP000189674"/>
    </source>
</evidence>
<dbReference type="STRING" id="1936003.STSP2_01187"/>